<name>A0ABR8F5C5_NOSLI</name>
<organism evidence="2 3">
    <name type="scientific">Nostoc linckia FACHB-391</name>
    <dbReference type="NCBI Taxonomy" id="2692906"/>
    <lineage>
        <taxon>Bacteria</taxon>
        <taxon>Bacillati</taxon>
        <taxon>Cyanobacteriota</taxon>
        <taxon>Cyanophyceae</taxon>
        <taxon>Nostocales</taxon>
        <taxon>Nostocaceae</taxon>
        <taxon>Nostoc</taxon>
    </lineage>
</organism>
<sequence>MSDTVTGATVNLSQFMESATNQVNLGKQQRLLLVEQALLLLEQCYVHRPLKEAMHAVRPVQRLRLLQHRLEHTTDDGVEADLRFHNEMTDIFVSVRDLHTNYLLPTPFANHTAYLPFLVEEYYENGQRRYIASKVTQEVADPGFQPGVEILYWSGIPIERAVELSGERQAGSNLDARHVRGLDALTIRPLRISLPPDTYWEVIRYKGLNGQERELRQEWKVRSIGSSALDMDAVSATSAEISLQAVLAVDLQGEAVREMKQLLFAPEVQAKKDALTARTAFGGSENSSSSLPPGAKAAIGLDLQADAVRQTKQVLFAPGITKQSGIKIPDQSKFAADHGPTVGDGLESLMPGVLNARVLNTSSGTFGCIRIYTFSIPNGNIGGFLQEFIRLVRQLPQNGLIIDVRGNGGGYIGAGERLLQLLTPASIQPEPTMFITSPLNLRICTEGNFQLVGNLSQWVESLRQAVTTGATYSASFPLTPEELCNNIGQVYVGSVVLITDARCYSTTDIFSAGFQDHRIGTILGVDGNTGAGGANVWTHDLLQAAVPGVFKPLPNGAGMRVAIRATLRVGPKSGTLLEDLGVKPDVQYRMTKNDLLNSNQDLINHAGKILKGKPSYELELKQKSSSNNGVTVTARTRNLDRLDFFIDDRPKESRDVTDGEIEFVVTASTSGSTNLLLRGYKQGMYVASQKLLL</sequence>
<keyword evidence="3" id="KW-1185">Reference proteome</keyword>
<evidence type="ECO:0000313" key="2">
    <source>
        <dbReference type="EMBL" id="MBD2564831.1"/>
    </source>
</evidence>
<dbReference type="Gene3D" id="3.90.226.10">
    <property type="entry name" value="2-enoyl-CoA Hydratase, Chain A, domain 1"/>
    <property type="match status" value="1"/>
</dbReference>
<dbReference type="EMBL" id="JACJTE010000060">
    <property type="protein sequence ID" value="MBD2564831.1"/>
    <property type="molecule type" value="Genomic_DNA"/>
</dbReference>
<dbReference type="Pfam" id="PF03572">
    <property type="entry name" value="Peptidase_S41"/>
    <property type="match status" value="2"/>
</dbReference>
<feature type="domain" description="Tail specific protease" evidence="1">
    <location>
        <begin position="453"/>
        <end position="587"/>
    </location>
</feature>
<evidence type="ECO:0000259" key="1">
    <source>
        <dbReference type="Pfam" id="PF03572"/>
    </source>
</evidence>
<gene>
    <name evidence="2" type="ORF">H6G95_30460</name>
</gene>
<dbReference type="PANTHER" id="PTHR32060:SF22">
    <property type="entry name" value="CARBOXYL-TERMINAL-PROCESSING PEPTIDASE 3, CHLOROPLASTIC"/>
    <property type="match status" value="1"/>
</dbReference>
<dbReference type="Proteomes" id="UP000604661">
    <property type="component" value="Unassembled WGS sequence"/>
</dbReference>
<dbReference type="InterPro" id="IPR029045">
    <property type="entry name" value="ClpP/crotonase-like_dom_sf"/>
</dbReference>
<dbReference type="SUPFAM" id="SSF52096">
    <property type="entry name" value="ClpP/crotonase"/>
    <property type="match status" value="1"/>
</dbReference>
<evidence type="ECO:0000313" key="3">
    <source>
        <dbReference type="Proteomes" id="UP000604661"/>
    </source>
</evidence>
<dbReference type="InterPro" id="IPR005151">
    <property type="entry name" value="Tail-specific_protease"/>
</dbReference>
<dbReference type="RefSeq" id="WP_190901404.1">
    <property type="nucleotide sequence ID" value="NZ_JACJTE010000060.1"/>
</dbReference>
<dbReference type="PANTHER" id="PTHR32060">
    <property type="entry name" value="TAIL-SPECIFIC PROTEASE"/>
    <property type="match status" value="1"/>
</dbReference>
<reference evidence="2 3" key="1">
    <citation type="journal article" date="2020" name="ISME J.">
        <title>Comparative genomics reveals insights into cyanobacterial evolution and habitat adaptation.</title>
        <authorList>
            <person name="Chen M.Y."/>
            <person name="Teng W.K."/>
            <person name="Zhao L."/>
            <person name="Hu C.X."/>
            <person name="Zhou Y.K."/>
            <person name="Han B.P."/>
            <person name="Song L.R."/>
            <person name="Shu W.S."/>
        </authorList>
    </citation>
    <scope>NUCLEOTIDE SEQUENCE [LARGE SCALE GENOMIC DNA]</scope>
    <source>
        <strain evidence="2 3">FACHB-391</strain>
    </source>
</reference>
<accession>A0ABR8F5C5</accession>
<feature type="domain" description="Tail specific protease" evidence="1">
    <location>
        <begin position="366"/>
        <end position="425"/>
    </location>
</feature>
<protein>
    <submittedName>
        <fullName evidence="2">Peptidase S41</fullName>
    </submittedName>
</protein>
<comment type="caution">
    <text evidence="2">The sequence shown here is derived from an EMBL/GenBank/DDBJ whole genome shotgun (WGS) entry which is preliminary data.</text>
</comment>
<proteinExistence type="predicted"/>